<comment type="caution">
    <text evidence="5">The sequence shown here is derived from an EMBL/GenBank/DDBJ whole genome shotgun (WGS) entry which is preliminary data.</text>
</comment>
<dbReference type="GO" id="GO:0046872">
    <property type="term" value="F:metal ion binding"/>
    <property type="evidence" value="ECO:0007669"/>
    <property type="project" value="UniProtKB-KW"/>
</dbReference>
<organism evidence="5 6">
    <name type="scientific">Hymenobacter telluris</name>
    <dbReference type="NCBI Taxonomy" id="2816474"/>
    <lineage>
        <taxon>Bacteria</taxon>
        <taxon>Pseudomonadati</taxon>
        <taxon>Bacteroidota</taxon>
        <taxon>Cytophagia</taxon>
        <taxon>Cytophagales</taxon>
        <taxon>Hymenobacteraceae</taxon>
        <taxon>Hymenobacter</taxon>
    </lineage>
</organism>
<dbReference type="Pfam" id="PF00682">
    <property type="entry name" value="HMGL-like"/>
    <property type="match status" value="1"/>
</dbReference>
<sequence>MLHLTECPRDAMQGWPTFIPTTQKTAYLNALLRVGFDTLDFGSFVSPKAIPQLADTAQVLAGLDLKQSATRLLAIVANLRGAETAARYPQIRYIGFPLSVSETFQQRNTNKSIREALDDVARMQELCARTGQQQVVYLSMGFGNPYGDPWSPEILGEFTQKLDALAVGIVALSDTIGASVPATIAPPFRELTVAFPHIEFGAHLHTTPGTWREKVQAAYEAGCRRFDGALGGYGGCPMATDELTGNMPTERLIEFATEAGEDLQLNMGALAEAQVLNQGIFAAEPLPLAPSPKERGN</sequence>
<dbReference type="Proteomes" id="UP000664144">
    <property type="component" value="Unassembled WGS sequence"/>
</dbReference>
<feature type="domain" description="Pyruvate carboxyltransferase" evidence="4">
    <location>
        <begin position="1"/>
        <end position="267"/>
    </location>
</feature>
<evidence type="ECO:0000256" key="3">
    <source>
        <dbReference type="ARBA" id="ARBA00023239"/>
    </source>
</evidence>
<reference evidence="5" key="1">
    <citation type="submission" date="2021-03" db="EMBL/GenBank/DDBJ databases">
        <authorList>
            <person name="Kim M.K."/>
        </authorList>
    </citation>
    <scope>NUCLEOTIDE SEQUENCE</scope>
    <source>
        <strain evidence="5">BT186</strain>
    </source>
</reference>
<evidence type="ECO:0000256" key="1">
    <source>
        <dbReference type="ARBA" id="ARBA00009405"/>
    </source>
</evidence>
<dbReference type="GO" id="GO:0006552">
    <property type="term" value="P:L-leucine catabolic process"/>
    <property type="evidence" value="ECO:0007669"/>
    <property type="project" value="TreeGrafter"/>
</dbReference>
<evidence type="ECO:0000313" key="6">
    <source>
        <dbReference type="Proteomes" id="UP000664144"/>
    </source>
</evidence>
<dbReference type="RefSeq" id="WP_206984938.1">
    <property type="nucleotide sequence ID" value="NZ_JAFLQZ010000008.1"/>
</dbReference>
<evidence type="ECO:0000259" key="4">
    <source>
        <dbReference type="PROSITE" id="PS50991"/>
    </source>
</evidence>
<dbReference type="PROSITE" id="PS50991">
    <property type="entry name" value="PYR_CT"/>
    <property type="match status" value="1"/>
</dbReference>
<keyword evidence="2" id="KW-0479">Metal-binding</keyword>
<evidence type="ECO:0000256" key="2">
    <source>
        <dbReference type="ARBA" id="ARBA00022723"/>
    </source>
</evidence>
<dbReference type="Gene3D" id="3.20.20.70">
    <property type="entry name" value="Aldolase class I"/>
    <property type="match status" value="1"/>
</dbReference>
<dbReference type="PANTHER" id="PTHR42738">
    <property type="entry name" value="HYDROXYMETHYLGLUTARYL-COA LYASE"/>
    <property type="match status" value="1"/>
</dbReference>
<keyword evidence="3 5" id="KW-0456">Lyase</keyword>
<dbReference type="InterPro" id="IPR013785">
    <property type="entry name" value="Aldolase_TIM"/>
</dbReference>
<dbReference type="GO" id="GO:0004419">
    <property type="term" value="F:hydroxymethylglutaryl-CoA lyase activity"/>
    <property type="evidence" value="ECO:0007669"/>
    <property type="project" value="TreeGrafter"/>
</dbReference>
<dbReference type="AlphaFoldDB" id="A0A939EXJ1"/>
<comment type="similarity">
    <text evidence="1">Belongs to the HMG-CoA lyase family.</text>
</comment>
<name>A0A939EXJ1_9BACT</name>
<dbReference type="EMBL" id="JAFLQZ010000008">
    <property type="protein sequence ID" value="MBO0359012.1"/>
    <property type="molecule type" value="Genomic_DNA"/>
</dbReference>
<dbReference type="GO" id="GO:0046951">
    <property type="term" value="P:ketone body biosynthetic process"/>
    <property type="evidence" value="ECO:0007669"/>
    <property type="project" value="TreeGrafter"/>
</dbReference>
<gene>
    <name evidence="5" type="ORF">J0X19_13720</name>
</gene>
<dbReference type="InterPro" id="IPR000891">
    <property type="entry name" value="PYR_CT"/>
</dbReference>
<keyword evidence="6" id="KW-1185">Reference proteome</keyword>
<protein>
    <submittedName>
        <fullName evidence="5">Hydroxymethylglutaryl-CoA lyase</fullName>
    </submittedName>
</protein>
<proteinExistence type="inferred from homology"/>
<accession>A0A939EXJ1</accession>
<dbReference type="InterPro" id="IPR043594">
    <property type="entry name" value="HMGL"/>
</dbReference>
<dbReference type="PANTHER" id="PTHR42738:SF7">
    <property type="entry name" value="HYDROXYMETHYLGLUTARYL-COA LYASE"/>
    <property type="match status" value="1"/>
</dbReference>
<evidence type="ECO:0000313" key="5">
    <source>
        <dbReference type="EMBL" id="MBO0359012.1"/>
    </source>
</evidence>
<dbReference type="SUPFAM" id="SSF51569">
    <property type="entry name" value="Aldolase"/>
    <property type="match status" value="1"/>
</dbReference>
<dbReference type="CDD" id="cd07938">
    <property type="entry name" value="DRE_TIM_HMGL"/>
    <property type="match status" value="1"/>
</dbReference>